<dbReference type="EMBL" id="HACG01002029">
    <property type="protein sequence ID" value="CEK48894.1"/>
    <property type="molecule type" value="Transcribed_RNA"/>
</dbReference>
<evidence type="ECO:0000313" key="2">
    <source>
        <dbReference type="EMBL" id="CEK48894.1"/>
    </source>
</evidence>
<feature type="compositionally biased region" description="Basic and acidic residues" evidence="1">
    <location>
        <begin position="90"/>
        <end position="108"/>
    </location>
</feature>
<reference evidence="2" key="1">
    <citation type="submission" date="2014-12" db="EMBL/GenBank/DDBJ databases">
        <title>Insight into the proteome of Arion vulgaris.</title>
        <authorList>
            <person name="Aradska J."/>
            <person name="Bulat T."/>
            <person name="Smidak R."/>
            <person name="Sarate P."/>
            <person name="Gangsoo J."/>
            <person name="Sialana F."/>
            <person name="Bilban M."/>
            <person name="Lubec G."/>
        </authorList>
    </citation>
    <scope>NUCLEOTIDE SEQUENCE</scope>
    <source>
        <tissue evidence="2">Skin</tissue>
    </source>
</reference>
<protein>
    <submittedName>
        <fullName evidence="2">Uncharacterized protein</fullName>
    </submittedName>
</protein>
<sequence>MLRNTATICKLAAQTNACVSYQAVANYSLRHPTEDIKKGAEKIGHILENATSGAREMIKDATNTVTNLSNNEDVYNPDESKTQGQASMKQKNDSMKKGDSSVDDSWKVEKKTINDETLEIHEKINELADKSLLKSHHQGDDYKDFADIEIDVAAKDLGQKFKRTKNK</sequence>
<feature type="region of interest" description="Disordered" evidence="1">
    <location>
        <begin position="68"/>
        <end position="108"/>
    </location>
</feature>
<dbReference type="AlphaFoldDB" id="A0A0B6XYA8"/>
<gene>
    <name evidence="2" type="primary">ORF5555</name>
</gene>
<accession>A0A0B6XYA8</accession>
<evidence type="ECO:0000256" key="1">
    <source>
        <dbReference type="SAM" id="MobiDB-lite"/>
    </source>
</evidence>
<name>A0A0B6XYA8_9EUPU</name>
<proteinExistence type="predicted"/>
<organism evidence="2">
    <name type="scientific">Arion vulgaris</name>
    <dbReference type="NCBI Taxonomy" id="1028688"/>
    <lineage>
        <taxon>Eukaryota</taxon>
        <taxon>Metazoa</taxon>
        <taxon>Spiralia</taxon>
        <taxon>Lophotrochozoa</taxon>
        <taxon>Mollusca</taxon>
        <taxon>Gastropoda</taxon>
        <taxon>Heterobranchia</taxon>
        <taxon>Euthyneura</taxon>
        <taxon>Panpulmonata</taxon>
        <taxon>Eupulmonata</taxon>
        <taxon>Stylommatophora</taxon>
        <taxon>Helicina</taxon>
        <taxon>Arionoidea</taxon>
        <taxon>Arionidae</taxon>
        <taxon>Arion</taxon>
    </lineage>
</organism>